<protein>
    <submittedName>
        <fullName evidence="1">Unnamed protein product</fullName>
    </submittedName>
</protein>
<keyword evidence="2" id="KW-1185">Reference proteome</keyword>
<accession>A0ACB5UBD8</accession>
<comment type="caution">
    <text evidence="1">The sequence shown here is derived from an EMBL/GenBank/DDBJ whole genome shotgun (WGS) entry which is preliminary data.</text>
</comment>
<evidence type="ECO:0000313" key="2">
    <source>
        <dbReference type="Proteomes" id="UP001165064"/>
    </source>
</evidence>
<evidence type="ECO:0000313" key="1">
    <source>
        <dbReference type="EMBL" id="GMF06272.1"/>
    </source>
</evidence>
<dbReference type="EMBL" id="BSXS01015006">
    <property type="protein sequence ID" value="GMF06272.1"/>
    <property type="molecule type" value="Genomic_DNA"/>
</dbReference>
<proteinExistence type="predicted"/>
<sequence length="164" mass="18889">MVEQLSLTSAPEVYVQSKLLELSGKDEENLEKLGNFLKKENDLELKILYFNGLEKAKKYDTLYETTKHYLVDMKEDDWDTWKLFLESASHSGKLEDAISVVKNYAVTRNSQLALLELSKYSEAYPKDKYVANYISKYGHKLCLFPDLSTFVKPGDDITKILEAD</sequence>
<name>A0ACB5UBD8_AMBMO</name>
<dbReference type="Proteomes" id="UP001165064">
    <property type="component" value="Unassembled WGS sequence"/>
</dbReference>
<gene>
    <name evidence="1" type="ORF">Amon02_001262700</name>
</gene>
<reference evidence="1" key="1">
    <citation type="submission" date="2023-04" db="EMBL/GenBank/DDBJ databases">
        <title>Ambrosiozyma monospora NBRC 10751.</title>
        <authorList>
            <person name="Ichikawa N."/>
            <person name="Sato H."/>
            <person name="Tonouchi N."/>
        </authorList>
    </citation>
    <scope>NUCLEOTIDE SEQUENCE</scope>
    <source>
        <strain evidence="1">NBRC 10751</strain>
    </source>
</reference>
<organism evidence="1 2">
    <name type="scientific">Ambrosiozyma monospora</name>
    <name type="common">Yeast</name>
    <name type="synonym">Endomycopsis monosporus</name>
    <dbReference type="NCBI Taxonomy" id="43982"/>
    <lineage>
        <taxon>Eukaryota</taxon>
        <taxon>Fungi</taxon>
        <taxon>Dikarya</taxon>
        <taxon>Ascomycota</taxon>
        <taxon>Saccharomycotina</taxon>
        <taxon>Pichiomycetes</taxon>
        <taxon>Pichiales</taxon>
        <taxon>Pichiaceae</taxon>
        <taxon>Ambrosiozyma</taxon>
    </lineage>
</organism>